<dbReference type="EMBL" id="JAATJV010402534">
    <property type="protein sequence ID" value="MBZ3885787.1"/>
    <property type="molecule type" value="Genomic_DNA"/>
</dbReference>
<dbReference type="PROSITE" id="PS50088">
    <property type="entry name" value="ANK_REPEAT"/>
    <property type="match status" value="1"/>
</dbReference>
<proteinExistence type="predicted"/>
<dbReference type="Gene3D" id="1.25.40.20">
    <property type="entry name" value="Ankyrin repeat-containing domain"/>
    <property type="match status" value="1"/>
</dbReference>
<sequence length="195" mass="20696">MVDSGAEVEAAERQGGRTALHLATEMEELELVTHLVTKLHANVNACTFARNPPAGADIHAENEEPLCPLPSPPTSGSDSDSEGPERDIQSNFQGHKPFDLTRSTKVKTLLLNAAQNTTEPPLTSPSPAGPGLSLAETTLQNVEQLLNGPEAQGSWAELTERLGLCSLVDTYRKTASPRGSLLRSYKLAGGDLSVC</sequence>
<evidence type="ECO:0000313" key="3">
    <source>
        <dbReference type="EMBL" id="MBZ3885787.1"/>
    </source>
</evidence>
<dbReference type="SUPFAM" id="SSF47986">
    <property type="entry name" value="DEATH domain"/>
    <property type="match status" value="1"/>
</dbReference>
<name>A0AA41N8K8_SCICA</name>
<reference evidence="3" key="1">
    <citation type="submission" date="2020-03" db="EMBL/GenBank/DDBJ databases">
        <title>Studies in the Genomics of Life Span.</title>
        <authorList>
            <person name="Glass D."/>
        </authorList>
    </citation>
    <scope>NUCLEOTIDE SEQUENCE</scope>
    <source>
        <strain evidence="3">SUZIE</strain>
        <tissue evidence="3">Muscle</tissue>
    </source>
</reference>
<dbReference type="Gene3D" id="1.10.533.10">
    <property type="entry name" value="Death Domain, Fas"/>
    <property type="match status" value="1"/>
</dbReference>
<evidence type="ECO:0000256" key="2">
    <source>
        <dbReference type="SAM" id="MobiDB-lite"/>
    </source>
</evidence>
<dbReference type="InterPro" id="IPR002110">
    <property type="entry name" value="Ankyrin_rpt"/>
</dbReference>
<comment type="caution">
    <text evidence="3">The sequence shown here is derived from an EMBL/GenBank/DDBJ whole genome shotgun (WGS) entry which is preliminary data.</text>
</comment>
<protein>
    <submittedName>
        <fullName evidence="3">Nuclear factor NF-kappa-B p100 subunit</fullName>
    </submittedName>
</protein>
<gene>
    <name evidence="3" type="ORF">SUZIE_184690</name>
</gene>
<evidence type="ECO:0000313" key="4">
    <source>
        <dbReference type="Proteomes" id="UP001166674"/>
    </source>
</evidence>
<feature type="repeat" description="ANK" evidence="1">
    <location>
        <begin position="15"/>
        <end position="48"/>
    </location>
</feature>
<dbReference type="SUPFAM" id="SSF48403">
    <property type="entry name" value="Ankyrin repeat"/>
    <property type="match status" value="1"/>
</dbReference>
<dbReference type="Proteomes" id="UP001166674">
    <property type="component" value="Unassembled WGS sequence"/>
</dbReference>
<organism evidence="3 4">
    <name type="scientific">Sciurus carolinensis</name>
    <name type="common">Eastern gray squirrel</name>
    <dbReference type="NCBI Taxonomy" id="30640"/>
    <lineage>
        <taxon>Eukaryota</taxon>
        <taxon>Metazoa</taxon>
        <taxon>Chordata</taxon>
        <taxon>Craniata</taxon>
        <taxon>Vertebrata</taxon>
        <taxon>Euteleostomi</taxon>
        <taxon>Mammalia</taxon>
        <taxon>Eutheria</taxon>
        <taxon>Euarchontoglires</taxon>
        <taxon>Glires</taxon>
        <taxon>Rodentia</taxon>
        <taxon>Sciuromorpha</taxon>
        <taxon>Sciuridae</taxon>
        <taxon>Sciurinae</taxon>
        <taxon>Sciurini</taxon>
        <taxon>Sciurus</taxon>
    </lineage>
</organism>
<keyword evidence="1" id="KW-0040">ANK repeat</keyword>
<dbReference type="AlphaFoldDB" id="A0AA41N8K8"/>
<accession>A0AA41N8K8</accession>
<dbReference type="Pfam" id="PF00023">
    <property type="entry name" value="Ank"/>
    <property type="match status" value="1"/>
</dbReference>
<dbReference type="InterPro" id="IPR036770">
    <property type="entry name" value="Ankyrin_rpt-contain_sf"/>
</dbReference>
<dbReference type="InterPro" id="IPR011029">
    <property type="entry name" value="DEATH-like_dom_sf"/>
</dbReference>
<evidence type="ECO:0000256" key="1">
    <source>
        <dbReference type="PROSITE-ProRule" id="PRU00023"/>
    </source>
</evidence>
<keyword evidence="4" id="KW-1185">Reference proteome</keyword>
<feature type="region of interest" description="Disordered" evidence="2">
    <location>
        <begin position="56"/>
        <end position="99"/>
    </location>
</feature>